<gene>
    <name evidence="2" type="ORF">AWB77_00461</name>
</gene>
<dbReference type="STRING" id="1777138.AWB77_00461"/>
<evidence type="ECO:0000313" key="3">
    <source>
        <dbReference type="Proteomes" id="UP000054903"/>
    </source>
</evidence>
<feature type="domain" description="ABC-three component systems C-terminal" evidence="1">
    <location>
        <begin position="215"/>
        <end position="341"/>
    </location>
</feature>
<protein>
    <recommendedName>
        <fullName evidence="1">ABC-three component systems C-terminal domain-containing protein</fullName>
    </recommendedName>
</protein>
<sequence>MKNNSVYVIEAGAHAPVAQLRLLDSAGWEQFVEECCLTLEGKGKQYEKVKRLGMPGDKGRDVEALMSLPRRTDGWDIFQCKFFKDPLAPSNFFPEMAKFFEHIAAKSYPQPRTYFLCGPQDCGIRLHDYLVSEPEDFKAAFIDAWRMSKQGLKGTLTPEVLAAIEAFDFARFKEKPCRELVEMHSANEKAHYKRFGIKPKRPADPRVPKQPLKKEERYVQALLSVYSEHANRSVPRDELVGGPYEEHFAAARSEFFSVEGLKRFSRDIFAEEFDRFLDVMHTTVRSEYSLPTHENGFQRLRATTTQAHKLVLGDSPLNGSLNSPDYPGACHHLANAGKLKWVKKREG</sequence>
<accession>A0A157ZAE5</accession>
<dbReference type="InterPro" id="IPR046914">
    <property type="entry name" value="ABC-3C_CTD6"/>
</dbReference>
<comment type="caution">
    <text evidence="2">The sequence shown here is derived from an EMBL/GenBank/DDBJ whole genome shotgun (WGS) entry which is preliminary data.</text>
</comment>
<dbReference type="RefSeq" id="WP_061132754.1">
    <property type="nucleotide sequence ID" value="NZ_FCNX02000001.1"/>
</dbReference>
<proteinExistence type="predicted"/>
<keyword evidence="3" id="KW-1185">Reference proteome</keyword>
<evidence type="ECO:0000313" key="2">
    <source>
        <dbReference type="EMBL" id="SAK42516.1"/>
    </source>
</evidence>
<reference evidence="2" key="1">
    <citation type="submission" date="2016-01" db="EMBL/GenBank/DDBJ databases">
        <authorList>
            <person name="Peeters C."/>
        </authorList>
    </citation>
    <scope>NUCLEOTIDE SEQUENCE</scope>
    <source>
        <strain evidence="2">LMG 29320</strain>
    </source>
</reference>
<name>A0A157ZAE5_9BURK</name>
<evidence type="ECO:0000259" key="1">
    <source>
        <dbReference type="Pfam" id="PF20282"/>
    </source>
</evidence>
<organism evidence="2 3">
    <name type="scientific">Caballeronia fortuita</name>
    <dbReference type="NCBI Taxonomy" id="1777138"/>
    <lineage>
        <taxon>Bacteria</taxon>
        <taxon>Pseudomonadati</taxon>
        <taxon>Pseudomonadota</taxon>
        <taxon>Betaproteobacteria</taxon>
        <taxon>Burkholderiales</taxon>
        <taxon>Burkholderiaceae</taxon>
        <taxon>Caballeronia</taxon>
    </lineage>
</organism>
<dbReference type="EMBL" id="FCNX02000001">
    <property type="protein sequence ID" value="SAK42516.1"/>
    <property type="molecule type" value="Genomic_DNA"/>
</dbReference>
<dbReference type="AlphaFoldDB" id="A0A157ZAE5"/>
<dbReference type="OrthoDB" id="3242664at2"/>
<dbReference type="Pfam" id="PF20282">
    <property type="entry name" value="CTD6"/>
    <property type="match status" value="1"/>
</dbReference>
<dbReference type="Proteomes" id="UP000054903">
    <property type="component" value="Unassembled WGS sequence"/>
</dbReference>